<dbReference type="Pfam" id="PF08327">
    <property type="entry name" value="AHSA1"/>
    <property type="match status" value="1"/>
</dbReference>
<name>A0ABS4WH60_9MICC</name>
<dbReference type="SUPFAM" id="SSF55961">
    <property type="entry name" value="Bet v1-like"/>
    <property type="match status" value="1"/>
</dbReference>
<dbReference type="Proteomes" id="UP000766570">
    <property type="component" value="Unassembled WGS sequence"/>
</dbReference>
<accession>A0ABS4WH60</accession>
<dbReference type="EMBL" id="JAGIOE010000001">
    <property type="protein sequence ID" value="MBP2375341.1"/>
    <property type="molecule type" value="Genomic_DNA"/>
</dbReference>
<evidence type="ECO:0000256" key="1">
    <source>
        <dbReference type="ARBA" id="ARBA00006817"/>
    </source>
</evidence>
<gene>
    <name evidence="3" type="ORF">JOF46_003253</name>
</gene>
<evidence type="ECO:0000313" key="4">
    <source>
        <dbReference type="Proteomes" id="UP000766570"/>
    </source>
</evidence>
<evidence type="ECO:0000313" key="3">
    <source>
        <dbReference type="EMBL" id="MBP2375341.1"/>
    </source>
</evidence>
<comment type="similarity">
    <text evidence="1">Belongs to the AHA1 family.</text>
</comment>
<dbReference type="InterPro" id="IPR013538">
    <property type="entry name" value="ASHA1/2-like_C"/>
</dbReference>
<evidence type="ECO:0000259" key="2">
    <source>
        <dbReference type="Pfam" id="PF08327"/>
    </source>
</evidence>
<comment type="caution">
    <text evidence="3">The sequence shown here is derived from an EMBL/GenBank/DDBJ whole genome shotgun (WGS) entry which is preliminary data.</text>
</comment>
<organism evidence="3 4">
    <name type="scientific">Paeniglutamicibacter psychrophenolicus</name>
    <dbReference type="NCBI Taxonomy" id="257454"/>
    <lineage>
        <taxon>Bacteria</taxon>
        <taxon>Bacillati</taxon>
        <taxon>Actinomycetota</taxon>
        <taxon>Actinomycetes</taxon>
        <taxon>Micrococcales</taxon>
        <taxon>Micrococcaceae</taxon>
        <taxon>Paeniglutamicibacter</taxon>
    </lineage>
</organism>
<reference evidence="3 4" key="1">
    <citation type="submission" date="2021-03" db="EMBL/GenBank/DDBJ databases">
        <title>Sequencing the genomes of 1000 actinobacteria strains.</title>
        <authorList>
            <person name="Klenk H.-P."/>
        </authorList>
    </citation>
    <scope>NUCLEOTIDE SEQUENCE [LARGE SCALE GENOMIC DNA]</scope>
    <source>
        <strain evidence="3 4">DSM 15454</strain>
    </source>
</reference>
<proteinExistence type="inferred from homology"/>
<keyword evidence="4" id="KW-1185">Reference proteome</keyword>
<dbReference type="Gene3D" id="3.30.530.20">
    <property type="match status" value="1"/>
</dbReference>
<dbReference type="InterPro" id="IPR023393">
    <property type="entry name" value="START-like_dom_sf"/>
</dbReference>
<protein>
    <submittedName>
        <fullName evidence="3">Uncharacterized protein YndB with AHSA1/START domain</fullName>
    </submittedName>
</protein>
<feature type="domain" description="Activator of Hsp90 ATPase homologue 1/2-like C-terminal" evidence="2">
    <location>
        <begin position="25"/>
        <end position="140"/>
    </location>
</feature>
<sequence length="167" mass="18493">MREAHGSTQMHEGKSRIVITRFVEVTPQRLWETFTDATALAGWIGVLRTDEATGKRTFSMLEGGAESDPEELDITRCRAPHELEYTTTSKFGGWGMGLVIRPAAGGCELEFHQVLGDADDPRNMGPGWEYYMQRAIAHTLGENPDEVAWDEFYPALADAYAAAPGQQ</sequence>
<dbReference type="RefSeq" id="WP_209908860.1">
    <property type="nucleotide sequence ID" value="NZ_BAAAMI010000018.1"/>
</dbReference>